<dbReference type="EMBL" id="GBRH01198146">
    <property type="protein sequence ID" value="JAD99749.1"/>
    <property type="molecule type" value="Transcribed_RNA"/>
</dbReference>
<organism evidence="1">
    <name type="scientific">Arundo donax</name>
    <name type="common">Giant reed</name>
    <name type="synonym">Donax arundinaceus</name>
    <dbReference type="NCBI Taxonomy" id="35708"/>
    <lineage>
        <taxon>Eukaryota</taxon>
        <taxon>Viridiplantae</taxon>
        <taxon>Streptophyta</taxon>
        <taxon>Embryophyta</taxon>
        <taxon>Tracheophyta</taxon>
        <taxon>Spermatophyta</taxon>
        <taxon>Magnoliopsida</taxon>
        <taxon>Liliopsida</taxon>
        <taxon>Poales</taxon>
        <taxon>Poaceae</taxon>
        <taxon>PACMAD clade</taxon>
        <taxon>Arundinoideae</taxon>
        <taxon>Arundineae</taxon>
        <taxon>Arundo</taxon>
    </lineage>
</organism>
<evidence type="ECO:0000313" key="1">
    <source>
        <dbReference type="EMBL" id="JAD99749.1"/>
    </source>
</evidence>
<reference evidence="1" key="2">
    <citation type="journal article" date="2015" name="Data Brief">
        <title>Shoot transcriptome of the giant reed, Arundo donax.</title>
        <authorList>
            <person name="Barrero R.A."/>
            <person name="Guerrero F.D."/>
            <person name="Moolhuijzen P."/>
            <person name="Goolsby J.A."/>
            <person name="Tidwell J."/>
            <person name="Bellgard S.E."/>
            <person name="Bellgard M.I."/>
        </authorList>
    </citation>
    <scope>NUCLEOTIDE SEQUENCE</scope>
    <source>
        <tissue evidence="1">Shoot tissue taken approximately 20 cm above the soil surface</tissue>
    </source>
</reference>
<accession>A0A0A9EG72</accession>
<reference evidence="1" key="1">
    <citation type="submission" date="2014-09" db="EMBL/GenBank/DDBJ databases">
        <authorList>
            <person name="Magalhaes I.L.F."/>
            <person name="Oliveira U."/>
            <person name="Santos F.R."/>
            <person name="Vidigal T.H.D.A."/>
            <person name="Brescovit A.D."/>
            <person name="Santos A.J."/>
        </authorList>
    </citation>
    <scope>NUCLEOTIDE SEQUENCE</scope>
    <source>
        <tissue evidence="1">Shoot tissue taken approximately 20 cm above the soil surface</tissue>
    </source>
</reference>
<name>A0A0A9EG72_ARUDO</name>
<proteinExistence type="predicted"/>
<protein>
    <submittedName>
        <fullName evidence="1">Hmgi/y</fullName>
    </submittedName>
</protein>
<sequence length="31" mass="3278">MATAAEERDEMRWGIVFLVGGYKKGGGFGSG</sequence>
<dbReference type="AlphaFoldDB" id="A0A0A9EG72"/>